<dbReference type="Proteomes" id="UP000054549">
    <property type="component" value="Unassembled WGS sequence"/>
</dbReference>
<organism evidence="1 2">
    <name type="scientific">Amanita muscaria (strain Koide BX008)</name>
    <dbReference type="NCBI Taxonomy" id="946122"/>
    <lineage>
        <taxon>Eukaryota</taxon>
        <taxon>Fungi</taxon>
        <taxon>Dikarya</taxon>
        <taxon>Basidiomycota</taxon>
        <taxon>Agaricomycotina</taxon>
        <taxon>Agaricomycetes</taxon>
        <taxon>Agaricomycetidae</taxon>
        <taxon>Agaricales</taxon>
        <taxon>Pluteineae</taxon>
        <taxon>Amanitaceae</taxon>
        <taxon>Amanita</taxon>
    </lineage>
</organism>
<reference evidence="1 2" key="1">
    <citation type="submission" date="2014-04" db="EMBL/GenBank/DDBJ databases">
        <title>Evolutionary Origins and Diversification of the Mycorrhizal Mutualists.</title>
        <authorList>
            <consortium name="DOE Joint Genome Institute"/>
            <consortium name="Mycorrhizal Genomics Consortium"/>
            <person name="Kohler A."/>
            <person name="Kuo A."/>
            <person name="Nagy L.G."/>
            <person name="Floudas D."/>
            <person name="Copeland A."/>
            <person name="Barry K.W."/>
            <person name="Cichocki N."/>
            <person name="Veneault-Fourrey C."/>
            <person name="LaButti K."/>
            <person name="Lindquist E.A."/>
            <person name="Lipzen A."/>
            <person name="Lundell T."/>
            <person name="Morin E."/>
            <person name="Murat C."/>
            <person name="Riley R."/>
            <person name="Ohm R."/>
            <person name="Sun H."/>
            <person name="Tunlid A."/>
            <person name="Henrissat B."/>
            <person name="Grigoriev I.V."/>
            <person name="Hibbett D.S."/>
            <person name="Martin F."/>
        </authorList>
    </citation>
    <scope>NUCLEOTIDE SEQUENCE [LARGE SCALE GENOMIC DNA]</scope>
    <source>
        <strain evidence="1 2">Koide BX008</strain>
    </source>
</reference>
<dbReference type="HOGENOM" id="CLU_3105847_0_0_1"/>
<evidence type="ECO:0000313" key="1">
    <source>
        <dbReference type="EMBL" id="KIL56499.1"/>
    </source>
</evidence>
<dbReference type="AlphaFoldDB" id="A0A0C2SRB4"/>
<sequence>MCSDPDQQDPHNDARYLELKELNQSTAGQPSRKRVHVPLDVLNIGKSPSRF</sequence>
<dbReference type="EMBL" id="KN818419">
    <property type="protein sequence ID" value="KIL56499.1"/>
    <property type="molecule type" value="Genomic_DNA"/>
</dbReference>
<accession>A0A0C2SRB4</accession>
<proteinExistence type="predicted"/>
<name>A0A0C2SRB4_AMAMK</name>
<dbReference type="InParanoid" id="A0A0C2SRB4"/>
<keyword evidence="2" id="KW-1185">Reference proteome</keyword>
<protein>
    <submittedName>
        <fullName evidence="1">Uncharacterized protein</fullName>
    </submittedName>
</protein>
<evidence type="ECO:0000313" key="2">
    <source>
        <dbReference type="Proteomes" id="UP000054549"/>
    </source>
</evidence>
<gene>
    <name evidence="1" type="ORF">M378DRAFT_172666</name>
</gene>